<reference evidence="2" key="1">
    <citation type="journal article" date="2023" name="bioRxiv">
        <title>Improved chromosome-level genome assembly for marigold (Tagetes erecta).</title>
        <authorList>
            <person name="Jiang F."/>
            <person name="Yuan L."/>
            <person name="Wang S."/>
            <person name="Wang H."/>
            <person name="Xu D."/>
            <person name="Wang A."/>
            <person name="Fan W."/>
        </authorList>
    </citation>
    <scope>NUCLEOTIDE SEQUENCE</scope>
    <source>
        <strain evidence="2">WSJ</strain>
        <tissue evidence="2">Leaf</tissue>
    </source>
</reference>
<dbReference type="EMBL" id="JAUHHV010000001">
    <property type="protein sequence ID" value="KAK1436944.1"/>
    <property type="molecule type" value="Genomic_DNA"/>
</dbReference>
<gene>
    <name evidence="2" type="ORF">QVD17_02728</name>
</gene>
<feature type="transmembrane region" description="Helical" evidence="1">
    <location>
        <begin position="49"/>
        <end position="70"/>
    </location>
</feature>
<proteinExistence type="predicted"/>
<evidence type="ECO:0000313" key="3">
    <source>
        <dbReference type="Proteomes" id="UP001229421"/>
    </source>
</evidence>
<dbReference type="Proteomes" id="UP001229421">
    <property type="component" value="Unassembled WGS sequence"/>
</dbReference>
<evidence type="ECO:0000313" key="2">
    <source>
        <dbReference type="EMBL" id="KAK1436944.1"/>
    </source>
</evidence>
<protein>
    <submittedName>
        <fullName evidence="2">Uncharacterized protein</fullName>
    </submittedName>
</protein>
<name>A0AAD8L9Z8_TARER</name>
<keyword evidence="3" id="KW-1185">Reference proteome</keyword>
<organism evidence="2 3">
    <name type="scientific">Tagetes erecta</name>
    <name type="common">African marigold</name>
    <dbReference type="NCBI Taxonomy" id="13708"/>
    <lineage>
        <taxon>Eukaryota</taxon>
        <taxon>Viridiplantae</taxon>
        <taxon>Streptophyta</taxon>
        <taxon>Embryophyta</taxon>
        <taxon>Tracheophyta</taxon>
        <taxon>Spermatophyta</taxon>
        <taxon>Magnoliopsida</taxon>
        <taxon>eudicotyledons</taxon>
        <taxon>Gunneridae</taxon>
        <taxon>Pentapetalae</taxon>
        <taxon>asterids</taxon>
        <taxon>campanulids</taxon>
        <taxon>Asterales</taxon>
        <taxon>Asteraceae</taxon>
        <taxon>Asteroideae</taxon>
        <taxon>Heliantheae alliance</taxon>
        <taxon>Tageteae</taxon>
        <taxon>Tagetes</taxon>
    </lineage>
</organism>
<keyword evidence="1" id="KW-0812">Transmembrane</keyword>
<evidence type="ECO:0000256" key="1">
    <source>
        <dbReference type="SAM" id="Phobius"/>
    </source>
</evidence>
<accession>A0AAD8L9Z8</accession>
<keyword evidence="1" id="KW-1133">Transmembrane helix</keyword>
<dbReference type="AlphaFoldDB" id="A0AAD8L9Z8"/>
<comment type="caution">
    <text evidence="2">The sequence shown here is derived from an EMBL/GenBank/DDBJ whole genome shotgun (WGS) entry which is preliminary data.</text>
</comment>
<sequence>MVVVKKNKTRVLESCVHLCLLVQCVYLIVDCRFSASELHACVNIELGRLFLTINININIIIIIFLVLLSLENMVVVDIHYSFIFYYYLELCVH</sequence>
<keyword evidence="1" id="KW-0472">Membrane</keyword>